<sequence>MSWNVGTRLTVVLIIVATVLLAISGIYGSWKTKTQLESRLEAEVSGVSLRLQGSLPSMLWNFDKAQIGKTIAAEMHSKAIVGLLVSADQGIVAGVFKGADDKVQQTTTAPQFEGRTAEVDLTFSEEGKNQKVGKVKVLISTSEMDTILQQNMIATIVQIIVLDVLLIVALSWAVNRVVLRPLKQARDALKNIASGDADLTRRLDESRKDEFGELSHWFNVFVERIRMVVNDVSDSALRLAAAADQTSRTSEQASANASRQVSEAENMLQHIRNVLHQLELVADSTGTAQQMVTSTVSQAEQGKNIIRETGYVINQLSQDVVSAANVIMQLDTEAQRIKTVLQVIEEIAGQTNLLALNAAIEAARAGEQGRGFAVVADEVRKLANRTAVSTGEIQEVIKRLLDGSRNAVQVMSSSRELADAGSEQTKRAEGAMETIVDAIAEVREVNDSIYSMTNEQKTLVHEVEGRVTNMQNTIHDSSTAAVETAAASHEQAKLAEGLQALVARFRI</sequence>
<evidence type="ECO:0000259" key="6">
    <source>
        <dbReference type="PROSITE" id="PS50111"/>
    </source>
</evidence>
<dbReference type="InterPro" id="IPR003660">
    <property type="entry name" value="HAMP_dom"/>
</dbReference>
<dbReference type="Pfam" id="PF00672">
    <property type="entry name" value="HAMP"/>
    <property type="match status" value="1"/>
</dbReference>
<dbReference type="InterPro" id="IPR004090">
    <property type="entry name" value="Chemotax_Me-accpt_rcpt"/>
</dbReference>
<dbReference type="SMART" id="SM00304">
    <property type="entry name" value="HAMP"/>
    <property type="match status" value="1"/>
</dbReference>
<protein>
    <submittedName>
        <fullName evidence="8">Methyl-accepting chemotaxis protein</fullName>
    </submittedName>
</protein>
<gene>
    <name evidence="8" type="ORF">HNQ59_003244</name>
</gene>
<evidence type="ECO:0000256" key="1">
    <source>
        <dbReference type="ARBA" id="ARBA00004370"/>
    </source>
</evidence>
<dbReference type="SUPFAM" id="SSF58104">
    <property type="entry name" value="Methyl-accepting chemotaxis protein (MCP) signaling domain"/>
    <property type="match status" value="1"/>
</dbReference>
<comment type="caution">
    <text evidence="8">The sequence shown here is derived from an EMBL/GenBank/DDBJ whole genome shotgun (WGS) entry which is preliminary data.</text>
</comment>
<dbReference type="EMBL" id="JACHHY010000022">
    <property type="protein sequence ID" value="MBB5019936.1"/>
    <property type="molecule type" value="Genomic_DNA"/>
</dbReference>
<evidence type="ECO:0000256" key="2">
    <source>
        <dbReference type="ARBA" id="ARBA00023224"/>
    </source>
</evidence>
<evidence type="ECO:0000259" key="7">
    <source>
        <dbReference type="PROSITE" id="PS50885"/>
    </source>
</evidence>
<dbReference type="Gene3D" id="1.10.287.950">
    <property type="entry name" value="Methyl-accepting chemotaxis protein"/>
    <property type="match status" value="1"/>
</dbReference>
<evidence type="ECO:0000313" key="9">
    <source>
        <dbReference type="Proteomes" id="UP000575898"/>
    </source>
</evidence>
<reference evidence="8 9" key="1">
    <citation type="submission" date="2020-08" db="EMBL/GenBank/DDBJ databases">
        <title>Genomic Encyclopedia of Type Strains, Phase IV (KMG-IV): sequencing the most valuable type-strain genomes for metagenomic binning, comparative biology and taxonomic classification.</title>
        <authorList>
            <person name="Goeker M."/>
        </authorList>
    </citation>
    <scope>NUCLEOTIDE SEQUENCE [LARGE SCALE GENOMIC DNA]</scope>
    <source>
        <strain evidence="8 9">DSM 27165</strain>
    </source>
</reference>
<keyword evidence="5" id="KW-0472">Membrane</keyword>
<organism evidence="8 9">
    <name type="scientific">Chitinivorax tropicus</name>
    <dbReference type="NCBI Taxonomy" id="714531"/>
    <lineage>
        <taxon>Bacteria</taxon>
        <taxon>Pseudomonadati</taxon>
        <taxon>Pseudomonadota</taxon>
        <taxon>Betaproteobacteria</taxon>
        <taxon>Chitinivorax</taxon>
    </lineage>
</organism>
<evidence type="ECO:0000256" key="5">
    <source>
        <dbReference type="SAM" id="Phobius"/>
    </source>
</evidence>
<feature type="transmembrane region" description="Helical" evidence="5">
    <location>
        <begin position="12"/>
        <end position="30"/>
    </location>
</feature>
<feature type="domain" description="HAMP" evidence="7">
    <location>
        <begin position="176"/>
        <end position="230"/>
    </location>
</feature>
<dbReference type="AlphaFoldDB" id="A0A840MU93"/>
<dbReference type="GO" id="GO:0016020">
    <property type="term" value="C:membrane"/>
    <property type="evidence" value="ECO:0007669"/>
    <property type="project" value="UniProtKB-SubCell"/>
</dbReference>
<comment type="subcellular location">
    <subcellularLocation>
        <location evidence="1">Membrane</location>
    </subcellularLocation>
</comment>
<feature type="domain" description="Methyl-accepting transducer" evidence="6">
    <location>
        <begin position="235"/>
        <end position="471"/>
    </location>
</feature>
<comment type="similarity">
    <text evidence="3">Belongs to the methyl-accepting chemotaxis (MCP) protein family.</text>
</comment>
<keyword evidence="5" id="KW-0812">Transmembrane</keyword>
<dbReference type="GO" id="GO:0006935">
    <property type="term" value="P:chemotaxis"/>
    <property type="evidence" value="ECO:0007669"/>
    <property type="project" value="InterPro"/>
</dbReference>
<dbReference type="CDD" id="cd06225">
    <property type="entry name" value="HAMP"/>
    <property type="match status" value="1"/>
</dbReference>
<dbReference type="GO" id="GO:0004888">
    <property type="term" value="F:transmembrane signaling receptor activity"/>
    <property type="evidence" value="ECO:0007669"/>
    <property type="project" value="InterPro"/>
</dbReference>
<accession>A0A840MU93</accession>
<keyword evidence="2 4" id="KW-0807">Transducer</keyword>
<name>A0A840MU93_9PROT</name>
<dbReference type="PANTHER" id="PTHR32089:SF112">
    <property type="entry name" value="LYSOZYME-LIKE PROTEIN-RELATED"/>
    <property type="match status" value="1"/>
</dbReference>
<dbReference type="PROSITE" id="PS50111">
    <property type="entry name" value="CHEMOTAXIS_TRANSDUC_2"/>
    <property type="match status" value="1"/>
</dbReference>
<keyword evidence="5" id="KW-1133">Transmembrane helix</keyword>
<dbReference type="InterPro" id="IPR004089">
    <property type="entry name" value="MCPsignal_dom"/>
</dbReference>
<evidence type="ECO:0000313" key="8">
    <source>
        <dbReference type="EMBL" id="MBB5019936.1"/>
    </source>
</evidence>
<dbReference type="FunFam" id="1.10.287.950:FF:000001">
    <property type="entry name" value="Methyl-accepting chemotaxis sensory transducer"/>
    <property type="match status" value="1"/>
</dbReference>
<proteinExistence type="inferred from homology"/>
<dbReference type="PROSITE" id="PS50885">
    <property type="entry name" value="HAMP"/>
    <property type="match status" value="1"/>
</dbReference>
<evidence type="ECO:0000256" key="4">
    <source>
        <dbReference type="PROSITE-ProRule" id="PRU00284"/>
    </source>
</evidence>
<dbReference type="GO" id="GO:0007165">
    <property type="term" value="P:signal transduction"/>
    <property type="evidence" value="ECO:0007669"/>
    <property type="project" value="UniProtKB-KW"/>
</dbReference>
<keyword evidence="9" id="KW-1185">Reference proteome</keyword>
<dbReference type="RefSeq" id="WP_184041356.1">
    <property type="nucleotide sequence ID" value="NZ_JACHHY010000022.1"/>
</dbReference>
<dbReference type="SMART" id="SM00283">
    <property type="entry name" value="MA"/>
    <property type="match status" value="1"/>
</dbReference>
<dbReference type="Proteomes" id="UP000575898">
    <property type="component" value="Unassembled WGS sequence"/>
</dbReference>
<evidence type="ECO:0000256" key="3">
    <source>
        <dbReference type="ARBA" id="ARBA00029447"/>
    </source>
</evidence>
<dbReference type="PRINTS" id="PR00260">
    <property type="entry name" value="CHEMTRNSDUCR"/>
</dbReference>
<feature type="transmembrane region" description="Helical" evidence="5">
    <location>
        <begin position="152"/>
        <end position="174"/>
    </location>
</feature>
<dbReference type="Pfam" id="PF00015">
    <property type="entry name" value="MCPsignal"/>
    <property type="match status" value="1"/>
</dbReference>
<dbReference type="PANTHER" id="PTHR32089">
    <property type="entry name" value="METHYL-ACCEPTING CHEMOTAXIS PROTEIN MCPB"/>
    <property type="match status" value="1"/>
</dbReference>